<feature type="transmembrane region" description="Helical" evidence="6">
    <location>
        <begin position="39"/>
        <end position="63"/>
    </location>
</feature>
<name>A0A8X6XZ68_9ARAC</name>
<accession>A0A8X6XZ68</accession>
<proteinExistence type="predicted"/>
<dbReference type="OrthoDB" id="5800391at2759"/>
<evidence type="ECO:0000313" key="7">
    <source>
        <dbReference type="EMBL" id="GFY62064.1"/>
    </source>
</evidence>
<organism evidence="7 8">
    <name type="scientific">Trichonephila inaurata madagascariensis</name>
    <dbReference type="NCBI Taxonomy" id="2747483"/>
    <lineage>
        <taxon>Eukaryota</taxon>
        <taxon>Metazoa</taxon>
        <taxon>Ecdysozoa</taxon>
        <taxon>Arthropoda</taxon>
        <taxon>Chelicerata</taxon>
        <taxon>Arachnida</taxon>
        <taxon>Araneae</taxon>
        <taxon>Araneomorphae</taxon>
        <taxon>Entelegynae</taxon>
        <taxon>Araneoidea</taxon>
        <taxon>Nephilidae</taxon>
        <taxon>Trichonephila</taxon>
        <taxon>Trichonephila inaurata</taxon>
    </lineage>
</organism>
<protein>
    <recommendedName>
        <fullName evidence="9">Gustatory receptor</fullName>
    </recommendedName>
</protein>
<reference evidence="7" key="1">
    <citation type="submission" date="2020-08" db="EMBL/GenBank/DDBJ databases">
        <title>Multicomponent nature underlies the extraordinary mechanical properties of spider dragline silk.</title>
        <authorList>
            <person name="Kono N."/>
            <person name="Nakamura H."/>
            <person name="Mori M."/>
            <person name="Yoshida Y."/>
            <person name="Ohtoshi R."/>
            <person name="Malay A.D."/>
            <person name="Moran D.A.P."/>
            <person name="Tomita M."/>
            <person name="Numata K."/>
            <person name="Arakawa K."/>
        </authorList>
    </citation>
    <scope>NUCLEOTIDE SEQUENCE</scope>
</reference>
<comment type="caution">
    <text evidence="7">The sequence shown here is derived from an EMBL/GenBank/DDBJ whole genome shotgun (WGS) entry which is preliminary data.</text>
</comment>
<evidence type="ECO:0000256" key="2">
    <source>
        <dbReference type="ARBA" id="ARBA00022475"/>
    </source>
</evidence>
<keyword evidence="5 6" id="KW-0472">Membrane</keyword>
<evidence type="ECO:0000256" key="4">
    <source>
        <dbReference type="ARBA" id="ARBA00022989"/>
    </source>
</evidence>
<evidence type="ECO:0000256" key="5">
    <source>
        <dbReference type="ARBA" id="ARBA00023136"/>
    </source>
</evidence>
<evidence type="ECO:0000256" key="6">
    <source>
        <dbReference type="SAM" id="Phobius"/>
    </source>
</evidence>
<feature type="transmembrane region" description="Helical" evidence="6">
    <location>
        <begin position="105"/>
        <end position="128"/>
    </location>
</feature>
<sequence>MPALCTTNLWLYGDQDLLFAKTIAMLLKMLGLPEGLKYVYLYFFHLFGSAMQNMLTLFCAILLQDFGQAIMWCKESLLQKNANLSEIFGYYENILILKKCIENTFGGVFFLLTLLGFLNAFGAITLNLGFETGAWSKREYVYNAIIYAGINFSLFLYLIFCGADVNEKDKDFRNEVNTYDLKSRLRNLRNDPNGYISALGHESIALSACGYFKFTKSSILTGIGVLLTYSLLINEFQNSK</sequence>
<evidence type="ECO:0008006" key="9">
    <source>
        <dbReference type="Google" id="ProtNLM"/>
    </source>
</evidence>
<evidence type="ECO:0000256" key="1">
    <source>
        <dbReference type="ARBA" id="ARBA00004651"/>
    </source>
</evidence>
<dbReference type="AlphaFoldDB" id="A0A8X6XZ68"/>
<evidence type="ECO:0000256" key="3">
    <source>
        <dbReference type="ARBA" id="ARBA00022692"/>
    </source>
</evidence>
<evidence type="ECO:0000313" key="8">
    <source>
        <dbReference type="Proteomes" id="UP000886998"/>
    </source>
</evidence>
<dbReference type="GO" id="GO:0050909">
    <property type="term" value="P:sensory perception of taste"/>
    <property type="evidence" value="ECO:0007669"/>
    <property type="project" value="InterPro"/>
</dbReference>
<dbReference type="Proteomes" id="UP000886998">
    <property type="component" value="Unassembled WGS sequence"/>
</dbReference>
<keyword evidence="3 6" id="KW-0812">Transmembrane</keyword>
<comment type="subcellular location">
    <subcellularLocation>
        <location evidence="1">Cell membrane</location>
        <topology evidence="1">Multi-pass membrane protein</topology>
    </subcellularLocation>
</comment>
<gene>
    <name evidence="7" type="ORF">TNIN_354981</name>
</gene>
<feature type="transmembrane region" description="Helical" evidence="6">
    <location>
        <begin position="140"/>
        <end position="160"/>
    </location>
</feature>
<dbReference type="InterPro" id="IPR013604">
    <property type="entry name" value="7TM_chemorcpt"/>
</dbReference>
<keyword evidence="2" id="KW-1003">Cell membrane</keyword>
<keyword evidence="8" id="KW-1185">Reference proteome</keyword>
<keyword evidence="4 6" id="KW-1133">Transmembrane helix</keyword>
<dbReference type="EMBL" id="BMAV01014054">
    <property type="protein sequence ID" value="GFY62064.1"/>
    <property type="molecule type" value="Genomic_DNA"/>
</dbReference>
<dbReference type="Pfam" id="PF08395">
    <property type="entry name" value="7tm_7"/>
    <property type="match status" value="1"/>
</dbReference>
<dbReference type="GO" id="GO:0005886">
    <property type="term" value="C:plasma membrane"/>
    <property type="evidence" value="ECO:0007669"/>
    <property type="project" value="UniProtKB-SubCell"/>
</dbReference>